<name>A0A8D9G1E7_BRACM</name>
<gene>
    <name evidence="3" type="ORF">BRAPAZ1V2_A01P20500.2</name>
    <name evidence="2" type="ORF">BRAPAZ1V2_A09P62520.2</name>
</gene>
<feature type="compositionally biased region" description="Polar residues" evidence="1">
    <location>
        <begin position="27"/>
        <end position="38"/>
    </location>
</feature>
<dbReference type="EMBL" id="LS974617">
    <property type="protein sequence ID" value="CAG7887974.1"/>
    <property type="molecule type" value="Genomic_DNA"/>
</dbReference>
<accession>A0A8D9G1E7</accession>
<feature type="region of interest" description="Disordered" evidence="1">
    <location>
        <begin position="1"/>
        <end position="139"/>
    </location>
</feature>
<evidence type="ECO:0000313" key="3">
    <source>
        <dbReference type="EMBL" id="CAG7887974.1"/>
    </source>
</evidence>
<dbReference type="Proteomes" id="UP000694005">
    <property type="component" value="Chromosome A09"/>
</dbReference>
<dbReference type="Proteomes" id="UP000694005">
    <property type="component" value="Chromosome A01"/>
</dbReference>
<dbReference type="AlphaFoldDB" id="A0A8D9G1E7"/>
<evidence type="ECO:0000313" key="4">
    <source>
        <dbReference type="Proteomes" id="UP000694005"/>
    </source>
</evidence>
<organism evidence="2 4">
    <name type="scientific">Brassica campestris</name>
    <name type="common">Field mustard</name>
    <dbReference type="NCBI Taxonomy" id="3711"/>
    <lineage>
        <taxon>Eukaryota</taxon>
        <taxon>Viridiplantae</taxon>
        <taxon>Streptophyta</taxon>
        <taxon>Embryophyta</taxon>
        <taxon>Tracheophyta</taxon>
        <taxon>Spermatophyta</taxon>
        <taxon>Magnoliopsida</taxon>
        <taxon>eudicotyledons</taxon>
        <taxon>Gunneridae</taxon>
        <taxon>Pentapetalae</taxon>
        <taxon>rosids</taxon>
        <taxon>malvids</taxon>
        <taxon>Brassicales</taxon>
        <taxon>Brassicaceae</taxon>
        <taxon>Brassiceae</taxon>
        <taxon>Brassica</taxon>
    </lineage>
</organism>
<evidence type="ECO:0000256" key="1">
    <source>
        <dbReference type="SAM" id="MobiDB-lite"/>
    </source>
</evidence>
<dbReference type="Gramene" id="A09p62520.2_BraZ1">
    <property type="protein sequence ID" value="A09p62520.2_BraZ1.CDS"/>
    <property type="gene ID" value="A09g62520.2_BraZ1"/>
</dbReference>
<feature type="compositionally biased region" description="Basic and acidic residues" evidence="1">
    <location>
        <begin position="84"/>
        <end position="114"/>
    </location>
</feature>
<protein>
    <submittedName>
        <fullName evidence="2 3">Uncharacterized protein</fullName>
    </submittedName>
</protein>
<dbReference type="EMBL" id="LS974625">
    <property type="protein sequence ID" value="CAG7865785.1"/>
    <property type="molecule type" value="Genomic_DNA"/>
</dbReference>
<proteinExistence type="predicted"/>
<dbReference type="Gramene" id="A01p20500.2_BraZ1">
    <property type="protein sequence ID" value="A01p20500.2_BraZ1.CDS"/>
    <property type="gene ID" value="A01g20500.2_BraZ1"/>
</dbReference>
<sequence>MQSRGSTRAATEPPSPGDNTEKGSSPHAPTTENQSQDLPVSGGTGRTKKPRHNPGQAETSRAELESVAVTPDLSPQEPSLTDPPRMETRLEAARTEQGLRQRPQRGGDEPVEQRGKRKGSSRRRPTEPPPSELKERGGC</sequence>
<reference evidence="2 4" key="1">
    <citation type="submission" date="2021-07" db="EMBL/GenBank/DDBJ databases">
        <authorList>
            <consortium name="Genoscope - CEA"/>
            <person name="William W."/>
        </authorList>
    </citation>
    <scope>NUCLEOTIDE SEQUENCE [LARGE SCALE GENOMIC DNA]</scope>
</reference>
<feature type="non-terminal residue" evidence="2">
    <location>
        <position position="139"/>
    </location>
</feature>
<evidence type="ECO:0000313" key="2">
    <source>
        <dbReference type="EMBL" id="CAG7865785.1"/>
    </source>
</evidence>